<dbReference type="SUPFAM" id="SSF48113">
    <property type="entry name" value="Heme-dependent peroxidases"/>
    <property type="match status" value="1"/>
</dbReference>
<keyword evidence="5" id="KW-1185">Reference proteome</keyword>
<dbReference type="Pfam" id="PF03098">
    <property type="entry name" value="An_peroxidase"/>
    <property type="match status" value="1"/>
</dbReference>
<keyword evidence="2" id="KW-0964">Secreted</keyword>
<dbReference type="InterPro" id="IPR010255">
    <property type="entry name" value="Haem_peroxidase_sf"/>
</dbReference>
<evidence type="ECO:0008006" key="6">
    <source>
        <dbReference type="Google" id="ProtNLM"/>
    </source>
</evidence>
<gene>
    <name evidence="4" type="ORF">H4W29_000589</name>
</gene>
<dbReference type="PANTHER" id="PTHR11475">
    <property type="entry name" value="OXIDASE/PEROXIDASE"/>
    <property type="match status" value="1"/>
</dbReference>
<sequence>MHHGSKNFEVTAPRSRFYQGGFGRIFADLDPWAPEGIPDHQLEEHFLKFASDNMVEFPGKRPEEIISNDTTPDAGNPNAPLNSAMPSGYVYFGQFIDHDLTLDVTPLSDAELDPNRLHNFRTPRLDLDCLYGLGPDAQPHLYQHDSTTGAFTGKLLVTQITGADLGALDGKLFDLQRNSEGKALIGDPRNDENSIVAQIHLAFALAHNKLVDIAISKTPSISKVEAFNQARKTLRWLYQWIVWNDFLMRITDKGVHNAALSRKKQPDGRHIWKAGYDDVYSWKNQPFMPLEFSVAAYRFGHSMVRNAYQTNVRKPPAGVGTFFPIFNKDHSGDLISGRPLEVRRVLQWDWFLQMNSSVQNFPQRARKIDTKLSNALMFLSEDPQSPADPTKVLNVLAARNLTRGVRMKLPAGADVARHLGVPVIPLTDKEPATLWYYILKEAEQAGGNHLGDVGSIIVCATFAGILKGDPLSWFNQQPLWEPDEDPLLKGQPFNEDGGNKGNPEWGLPAIVRMSGLPFDGSLFFVAQPAPPQPVTA</sequence>
<comment type="subcellular location">
    <subcellularLocation>
        <location evidence="1">Secreted</location>
    </subcellularLocation>
</comment>
<reference evidence="4 5" key="1">
    <citation type="submission" date="2020-10" db="EMBL/GenBank/DDBJ databases">
        <title>Sequencing the genomes of 1000 actinobacteria strains.</title>
        <authorList>
            <person name="Klenk H.-P."/>
        </authorList>
    </citation>
    <scope>NUCLEOTIDE SEQUENCE [LARGE SCALE GENOMIC DNA]</scope>
    <source>
        <strain evidence="4 5">DSM 7307</strain>
    </source>
</reference>
<organism evidence="4 5">
    <name type="scientific">Rhizobium viscosum</name>
    <name type="common">Arthrobacter viscosus</name>
    <dbReference type="NCBI Taxonomy" id="1673"/>
    <lineage>
        <taxon>Bacteria</taxon>
        <taxon>Pseudomonadati</taxon>
        <taxon>Pseudomonadota</taxon>
        <taxon>Alphaproteobacteria</taxon>
        <taxon>Hyphomicrobiales</taxon>
        <taxon>Rhizobiaceae</taxon>
        <taxon>Rhizobium/Agrobacterium group</taxon>
        <taxon>Rhizobium</taxon>
    </lineage>
</organism>
<dbReference type="Proteomes" id="UP000620262">
    <property type="component" value="Unassembled WGS sequence"/>
</dbReference>
<comment type="caution">
    <text evidence="4">The sequence shown here is derived from an EMBL/GenBank/DDBJ whole genome shotgun (WGS) entry which is preliminary data.</text>
</comment>
<accession>A0ABR9IJQ0</accession>
<dbReference type="PROSITE" id="PS50292">
    <property type="entry name" value="PEROXIDASE_3"/>
    <property type="match status" value="1"/>
</dbReference>
<dbReference type="InterPro" id="IPR019791">
    <property type="entry name" value="Haem_peroxidase_animal"/>
</dbReference>
<dbReference type="PANTHER" id="PTHR11475:SF4">
    <property type="entry name" value="CHORION PEROXIDASE"/>
    <property type="match status" value="1"/>
</dbReference>
<dbReference type="Gene3D" id="1.10.640.10">
    <property type="entry name" value="Haem peroxidase domain superfamily, animal type"/>
    <property type="match status" value="1"/>
</dbReference>
<proteinExistence type="predicted"/>
<dbReference type="RefSeq" id="WP_192727593.1">
    <property type="nucleotide sequence ID" value="NZ_BAAAVL010000003.1"/>
</dbReference>
<protein>
    <recommendedName>
        <fullName evidence="6">Peroxidase</fullName>
    </recommendedName>
</protein>
<name>A0ABR9IJQ0_RHIVS</name>
<evidence type="ECO:0000256" key="1">
    <source>
        <dbReference type="ARBA" id="ARBA00004613"/>
    </source>
</evidence>
<evidence type="ECO:0000313" key="5">
    <source>
        <dbReference type="Proteomes" id="UP000620262"/>
    </source>
</evidence>
<evidence type="ECO:0000313" key="4">
    <source>
        <dbReference type="EMBL" id="MBE1503408.1"/>
    </source>
</evidence>
<dbReference type="EMBL" id="JADBEC010000001">
    <property type="protein sequence ID" value="MBE1503408.1"/>
    <property type="molecule type" value="Genomic_DNA"/>
</dbReference>
<dbReference type="InterPro" id="IPR037120">
    <property type="entry name" value="Haem_peroxidase_sf_animal"/>
</dbReference>
<keyword evidence="3" id="KW-0325">Glycoprotein</keyword>
<evidence type="ECO:0000256" key="2">
    <source>
        <dbReference type="ARBA" id="ARBA00022525"/>
    </source>
</evidence>
<evidence type="ECO:0000256" key="3">
    <source>
        <dbReference type="ARBA" id="ARBA00023180"/>
    </source>
</evidence>